<evidence type="ECO:0000259" key="3">
    <source>
        <dbReference type="PROSITE" id="PS50801"/>
    </source>
</evidence>
<dbReference type="NCBIfam" id="TIGR00377">
    <property type="entry name" value="ant_ant_sig"/>
    <property type="match status" value="1"/>
</dbReference>
<proteinExistence type="inferred from homology"/>
<sequence>MRLKASRCPCHRLSSRIGGAFMPGLTFASQRLPGVTVISVAGEVDETNAGQLDGYLRQCRQLPGEHMVIDLSEVRFLGSAGLRVLLNTHAFARQHGGSLQLGAPHPVLARFLETTQAQSVLRVHATVEQAVVAALREAQISRPSAPEEKVRVASGLGLQQLP</sequence>
<protein>
    <recommendedName>
        <fullName evidence="2">Anti-sigma factor antagonist</fullName>
    </recommendedName>
</protein>
<dbReference type="InterPro" id="IPR002645">
    <property type="entry name" value="STAS_dom"/>
</dbReference>
<name>A0A5S4GWM5_9ACTN</name>
<dbReference type="PANTHER" id="PTHR33495:SF2">
    <property type="entry name" value="ANTI-SIGMA FACTOR ANTAGONIST TM_1081-RELATED"/>
    <property type="match status" value="1"/>
</dbReference>
<dbReference type="PROSITE" id="PS50801">
    <property type="entry name" value="STAS"/>
    <property type="match status" value="1"/>
</dbReference>
<dbReference type="Gene3D" id="3.30.750.24">
    <property type="entry name" value="STAS domain"/>
    <property type="match status" value="1"/>
</dbReference>
<dbReference type="PANTHER" id="PTHR33495">
    <property type="entry name" value="ANTI-SIGMA FACTOR ANTAGONIST TM_1081-RELATED-RELATED"/>
    <property type="match status" value="1"/>
</dbReference>
<evidence type="ECO:0000313" key="5">
    <source>
        <dbReference type="Proteomes" id="UP000306628"/>
    </source>
</evidence>
<dbReference type="OrthoDB" id="3393696at2"/>
<dbReference type="AlphaFoldDB" id="A0A5S4GWM5"/>
<dbReference type="InterPro" id="IPR036513">
    <property type="entry name" value="STAS_dom_sf"/>
</dbReference>
<accession>A0A5S4GWM5</accession>
<dbReference type="CDD" id="cd07043">
    <property type="entry name" value="STAS_anti-anti-sigma_factors"/>
    <property type="match status" value="1"/>
</dbReference>
<organism evidence="4 5">
    <name type="scientific">Nonomuraea zeae</name>
    <dbReference type="NCBI Taxonomy" id="1642303"/>
    <lineage>
        <taxon>Bacteria</taxon>
        <taxon>Bacillati</taxon>
        <taxon>Actinomycetota</taxon>
        <taxon>Actinomycetes</taxon>
        <taxon>Streptosporangiales</taxon>
        <taxon>Streptosporangiaceae</taxon>
        <taxon>Nonomuraea</taxon>
    </lineage>
</organism>
<evidence type="ECO:0000256" key="1">
    <source>
        <dbReference type="ARBA" id="ARBA00009013"/>
    </source>
</evidence>
<gene>
    <name evidence="4" type="ORF">ETD85_08600</name>
</gene>
<comment type="caution">
    <text evidence="4">The sequence shown here is derived from an EMBL/GenBank/DDBJ whole genome shotgun (WGS) entry which is preliminary data.</text>
</comment>
<dbReference type="Pfam" id="PF01740">
    <property type="entry name" value="STAS"/>
    <property type="match status" value="1"/>
</dbReference>
<feature type="domain" description="STAS" evidence="3">
    <location>
        <begin position="25"/>
        <end position="134"/>
    </location>
</feature>
<reference evidence="4 5" key="1">
    <citation type="submission" date="2019-05" db="EMBL/GenBank/DDBJ databases">
        <title>Draft genome sequence of Nonomuraea zeae DSM 100528.</title>
        <authorList>
            <person name="Saricaoglu S."/>
            <person name="Isik K."/>
        </authorList>
    </citation>
    <scope>NUCLEOTIDE SEQUENCE [LARGE SCALE GENOMIC DNA]</scope>
    <source>
        <strain evidence="4 5">DSM 100528</strain>
    </source>
</reference>
<evidence type="ECO:0000313" key="4">
    <source>
        <dbReference type="EMBL" id="TMR37179.1"/>
    </source>
</evidence>
<dbReference type="InterPro" id="IPR003658">
    <property type="entry name" value="Anti-sigma_ant"/>
</dbReference>
<keyword evidence="5" id="KW-1185">Reference proteome</keyword>
<dbReference type="GO" id="GO:0043856">
    <property type="term" value="F:anti-sigma factor antagonist activity"/>
    <property type="evidence" value="ECO:0007669"/>
    <property type="project" value="InterPro"/>
</dbReference>
<dbReference type="SUPFAM" id="SSF52091">
    <property type="entry name" value="SpoIIaa-like"/>
    <property type="match status" value="1"/>
</dbReference>
<dbReference type="EMBL" id="VCKX01000018">
    <property type="protein sequence ID" value="TMR37179.1"/>
    <property type="molecule type" value="Genomic_DNA"/>
</dbReference>
<dbReference type="Proteomes" id="UP000306628">
    <property type="component" value="Unassembled WGS sequence"/>
</dbReference>
<evidence type="ECO:0000256" key="2">
    <source>
        <dbReference type="RuleBase" id="RU003749"/>
    </source>
</evidence>
<comment type="similarity">
    <text evidence="1 2">Belongs to the anti-sigma-factor antagonist family.</text>
</comment>